<name>A0ABX0XF59_9BACT</name>
<proteinExistence type="predicted"/>
<evidence type="ECO:0000259" key="2">
    <source>
        <dbReference type="Pfam" id="PF00535"/>
    </source>
</evidence>
<dbReference type="Proteomes" id="UP000770785">
    <property type="component" value="Unassembled WGS sequence"/>
</dbReference>
<keyword evidence="1" id="KW-0812">Transmembrane</keyword>
<organism evidence="3 4">
    <name type="scientific">Neolewinella antarctica</name>
    <dbReference type="NCBI Taxonomy" id="442734"/>
    <lineage>
        <taxon>Bacteria</taxon>
        <taxon>Pseudomonadati</taxon>
        <taxon>Bacteroidota</taxon>
        <taxon>Saprospiria</taxon>
        <taxon>Saprospirales</taxon>
        <taxon>Lewinellaceae</taxon>
        <taxon>Neolewinella</taxon>
    </lineage>
</organism>
<protein>
    <submittedName>
        <fullName evidence="3">Glycosyltransferase involved in cell wall biosynthesis</fullName>
    </submittedName>
</protein>
<evidence type="ECO:0000313" key="3">
    <source>
        <dbReference type="EMBL" id="NJC27544.1"/>
    </source>
</evidence>
<accession>A0ABX0XF59</accession>
<evidence type="ECO:0000313" key="4">
    <source>
        <dbReference type="Proteomes" id="UP000770785"/>
    </source>
</evidence>
<dbReference type="PANTHER" id="PTHR43685">
    <property type="entry name" value="GLYCOSYLTRANSFERASE"/>
    <property type="match status" value="1"/>
</dbReference>
<keyword evidence="1" id="KW-0472">Membrane</keyword>
<comment type="caution">
    <text evidence="3">The sequence shown here is derived from an EMBL/GenBank/DDBJ whole genome shotgun (WGS) entry which is preliminary data.</text>
</comment>
<dbReference type="Gene3D" id="3.90.550.10">
    <property type="entry name" value="Spore Coat Polysaccharide Biosynthesis Protein SpsA, Chain A"/>
    <property type="match status" value="1"/>
</dbReference>
<keyword evidence="1" id="KW-1133">Transmembrane helix</keyword>
<feature type="transmembrane region" description="Helical" evidence="1">
    <location>
        <begin position="261"/>
        <end position="280"/>
    </location>
</feature>
<feature type="domain" description="Glycosyltransferase 2-like" evidence="2">
    <location>
        <begin position="4"/>
        <end position="165"/>
    </location>
</feature>
<dbReference type="RefSeq" id="WP_168038736.1">
    <property type="nucleotide sequence ID" value="NZ_JAATJH010000005.1"/>
</dbReference>
<dbReference type="SUPFAM" id="SSF53448">
    <property type="entry name" value="Nucleotide-diphospho-sugar transferases"/>
    <property type="match status" value="1"/>
</dbReference>
<dbReference type="InterPro" id="IPR050834">
    <property type="entry name" value="Glycosyltransf_2"/>
</dbReference>
<dbReference type="EMBL" id="JAATJH010000005">
    <property type="protein sequence ID" value="NJC27544.1"/>
    <property type="molecule type" value="Genomic_DNA"/>
</dbReference>
<evidence type="ECO:0000256" key="1">
    <source>
        <dbReference type="SAM" id="Phobius"/>
    </source>
</evidence>
<gene>
    <name evidence="3" type="ORF">GGR27_003061</name>
</gene>
<feature type="transmembrane region" description="Helical" evidence="1">
    <location>
        <begin position="234"/>
        <end position="255"/>
    </location>
</feature>
<keyword evidence="4" id="KW-1185">Reference proteome</keyword>
<dbReference type="Pfam" id="PF00535">
    <property type="entry name" value="Glycos_transf_2"/>
    <property type="match status" value="1"/>
</dbReference>
<reference evidence="3 4" key="1">
    <citation type="submission" date="2020-03" db="EMBL/GenBank/DDBJ databases">
        <title>Genomic Encyclopedia of Type Strains, Phase IV (KMG-IV): sequencing the most valuable type-strain genomes for metagenomic binning, comparative biology and taxonomic classification.</title>
        <authorList>
            <person name="Goeker M."/>
        </authorList>
    </citation>
    <scope>NUCLEOTIDE SEQUENCE [LARGE SCALE GENOMIC DNA]</scope>
    <source>
        <strain evidence="3 4">DSM 105096</strain>
    </source>
</reference>
<dbReference type="InterPro" id="IPR029044">
    <property type="entry name" value="Nucleotide-diphossugar_trans"/>
</dbReference>
<dbReference type="InterPro" id="IPR001173">
    <property type="entry name" value="Glyco_trans_2-like"/>
</dbReference>
<dbReference type="PANTHER" id="PTHR43685:SF2">
    <property type="entry name" value="GLYCOSYLTRANSFERASE 2-LIKE DOMAIN-CONTAINING PROTEIN"/>
    <property type="match status" value="1"/>
</dbReference>
<sequence>MDVSVIIPSYRHPHKIGACVDSLLDQTYTGEYEIIIVDSSPADVQLELDLLFSDKPRIKLIKLNTQTYPGTARNVGIHRAKGAVIALIDADCIAEKDWLENIVKNIADNTIITGVIENGTPDSVYGTCSFLVEFNHFLDLGKGRVELEGAATCNFACNREVFERVGYFTDDRAFEDILFCKKLIAVGGRIVKVDDVRIRHVNKTDLAGVASNLEMLGRYSALVRKRQGMPPRIIFNYPILSFGLIVFRYVSIISRVARSRYLLQFIMYTPVILYLLFIWARGFNIGAKE</sequence>